<dbReference type="InterPro" id="IPR038561">
    <property type="entry name" value="SoxD_sf"/>
</dbReference>
<reference evidence="1 2" key="1">
    <citation type="submission" date="2016-12" db="EMBL/GenBank/DDBJ databases">
        <authorList>
            <person name="Song W.-J."/>
            <person name="Kurnit D.M."/>
        </authorList>
    </citation>
    <scope>NUCLEOTIDE SEQUENCE [LARGE SCALE GENOMIC DNA]</scope>
    <source>
        <strain evidence="1 2">IMCC3135</strain>
    </source>
</reference>
<organism evidence="1 2">
    <name type="scientific">Granulosicoccus antarcticus IMCC3135</name>
    <dbReference type="NCBI Taxonomy" id="1192854"/>
    <lineage>
        <taxon>Bacteria</taxon>
        <taxon>Pseudomonadati</taxon>
        <taxon>Pseudomonadota</taxon>
        <taxon>Gammaproteobacteria</taxon>
        <taxon>Chromatiales</taxon>
        <taxon>Granulosicoccaceae</taxon>
        <taxon>Granulosicoccus</taxon>
    </lineage>
</organism>
<dbReference type="Gene3D" id="3.30.2270.10">
    <property type="entry name" value="Folate-binding superfamily"/>
    <property type="match status" value="1"/>
</dbReference>
<keyword evidence="2" id="KW-1185">Reference proteome</keyword>
<accession>A0A2Z2NVH7</accession>
<dbReference type="RefSeq" id="WP_088920391.1">
    <property type="nucleotide sequence ID" value="NZ_CP018632.1"/>
</dbReference>
<dbReference type="KEGG" id="gai:IMCC3135_27105"/>
<dbReference type="GO" id="GO:0008115">
    <property type="term" value="F:sarcosine oxidase activity"/>
    <property type="evidence" value="ECO:0007669"/>
    <property type="project" value="UniProtKB-EC"/>
</dbReference>
<dbReference type="EC" id="1.5.3.1" evidence="1"/>
<keyword evidence="1" id="KW-0560">Oxidoreductase</keyword>
<sequence>MQSFPCPFCGPRDEREFHFAGEADKIRPDTTQTISDAEWADYLFNLKNSRGPTREIWVHTPCQEYFVMERDTATMDVIGAHSLRKDIA</sequence>
<dbReference type="OrthoDB" id="7159274at2"/>
<evidence type="ECO:0000313" key="2">
    <source>
        <dbReference type="Proteomes" id="UP000250079"/>
    </source>
</evidence>
<dbReference type="AlphaFoldDB" id="A0A2Z2NVH7"/>
<proteinExistence type="predicted"/>
<evidence type="ECO:0000313" key="1">
    <source>
        <dbReference type="EMBL" id="ASJ75476.1"/>
    </source>
</evidence>
<gene>
    <name evidence="1" type="primary">soxD_2</name>
    <name evidence="1" type="ORF">IMCC3135_27105</name>
</gene>
<dbReference type="Pfam" id="PF04267">
    <property type="entry name" value="SoxD"/>
    <property type="match status" value="1"/>
</dbReference>
<protein>
    <submittedName>
        <fullName evidence="1">Sarcosine oxidase subunit delta</fullName>
        <ecNumber evidence="1">1.5.3.1</ecNumber>
    </submittedName>
</protein>
<name>A0A2Z2NVH7_9GAMM</name>
<dbReference type="EMBL" id="CP018632">
    <property type="protein sequence ID" value="ASJ75476.1"/>
    <property type="molecule type" value="Genomic_DNA"/>
</dbReference>
<dbReference type="InterPro" id="IPR006279">
    <property type="entry name" value="SoxD"/>
</dbReference>
<dbReference type="GO" id="GO:0046653">
    <property type="term" value="P:tetrahydrofolate metabolic process"/>
    <property type="evidence" value="ECO:0007669"/>
    <property type="project" value="InterPro"/>
</dbReference>
<dbReference type="Proteomes" id="UP000250079">
    <property type="component" value="Chromosome"/>
</dbReference>